<name>A0AAV7JRM2_9METZ</name>
<dbReference type="Proteomes" id="UP001165289">
    <property type="component" value="Unassembled WGS sequence"/>
</dbReference>
<gene>
    <name evidence="1" type="ORF">LOD99_5289</name>
</gene>
<protein>
    <submittedName>
        <fullName evidence="1">Zinc finger MYM-type protein 1-like</fullName>
    </submittedName>
</protein>
<organism evidence="1 2">
    <name type="scientific">Oopsacas minuta</name>
    <dbReference type="NCBI Taxonomy" id="111878"/>
    <lineage>
        <taxon>Eukaryota</taxon>
        <taxon>Metazoa</taxon>
        <taxon>Porifera</taxon>
        <taxon>Hexactinellida</taxon>
        <taxon>Hexasterophora</taxon>
        <taxon>Lyssacinosida</taxon>
        <taxon>Leucopsacidae</taxon>
        <taxon>Oopsacas</taxon>
    </lineage>
</organism>
<comment type="caution">
    <text evidence="1">The sequence shown here is derived from an EMBL/GenBank/DDBJ whole genome shotgun (WGS) entry which is preliminary data.</text>
</comment>
<dbReference type="PANTHER" id="PTHR46880:SF5">
    <property type="entry name" value="DUF4371 DOMAIN-CONTAINING PROTEIN"/>
    <property type="match status" value="1"/>
</dbReference>
<sequence>MWGMKNCPPCFRSVNEGQIEKRFYDLTRLKETIAQTIVKGVLPIIEKQFSSTTLLALGADGASIMSGCYKSAGVKLKRRYPWLLYIHCAAHRLNLVVAAYFWTVSEANNVINVHKSLHDILNIAIHREILESVQKECYPKLSIMAASSLTEIRWCCKFEEGNTIVKRLRAILVHLQKIWCFEFKPS</sequence>
<dbReference type="AlphaFoldDB" id="A0AAV7JRM2"/>
<dbReference type="PANTHER" id="PTHR46880">
    <property type="entry name" value="RAS-ASSOCIATING DOMAIN-CONTAINING PROTEIN"/>
    <property type="match status" value="1"/>
</dbReference>
<reference evidence="1 2" key="1">
    <citation type="journal article" date="2023" name="BMC Biol.">
        <title>The compact genome of the sponge Oopsacas minuta (Hexactinellida) is lacking key metazoan core genes.</title>
        <authorList>
            <person name="Santini S."/>
            <person name="Schenkelaars Q."/>
            <person name="Jourda C."/>
            <person name="Duchesne M."/>
            <person name="Belahbib H."/>
            <person name="Rocher C."/>
            <person name="Selva M."/>
            <person name="Riesgo A."/>
            <person name="Vervoort M."/>
            <person name="Leys S.P."/>
            <person name="Kodjabachian L."/>
            <person name="Le Bivic A."/>
            <person name="Borchiellini C."/>
            <person name="Claverie J.M."/>
            <person name="Renard E."/>
        </authorList>
    </citation>
    <scope>NUCLEOTIDE SEQUENCE [LARGE SCALE GENOMIC DNA]</scope>
    <source>
        <strain evidence="1">SPO-2</strain>
    </source>
</reference>
<evidence type="ECO:0000313" key="2">
    <source>
        <dbReference type="Proteomes" id="UP001165289"/>
    </source>
</evidence>
<evidence type="ECO:0000313" key="1">
    <source>
        <dbReference type="EMBL" id="KAI6651323.1"/>
    </source>
</evidence>
<keyword evidence="2" id="KW-1185">Reference proteome</keyword>
<accession>A0AAV7JRM2</accession>
<proteinExistence type="predicted"/>
<dbReference type="EMBL" id="JAKMXF010000305">
    <property type="protein sequence ID" value="KAI6651323.1"/>
    <property type="molecule type" value="Genomic_DNA"/>
</dbReference>